<proteinExistence type="predicted"/>
<dbReference type="SUPFAM" id="SSF52266">
    <property type="entry name" value="SGNH hydrolase"/>
    <property type="match status" value="1"/>
</dbReference>
<gene>
    <name evidence="2" type="ORF">DE4585_00325</name>
</gene>
<dbReference type="PANTHER" id="PTHR43784">
    <property type="entry name" value="GDSL-LIKE LIPASE/ACYLHYDROLASE, PUTATIVE (AFU_ORTHOLOGUE AFUA_2G00820)-RELATED"/>
    <property type="match status" value="1"/>
</dbReference>
<feature type="domain" description="SGNH hydrolase-type esterase" evidence="1">
    <location>
        <begin position="53"/>
        <end position="220"/>
    </location>
</feature>
<evidence type="ECO:0000313" key="3">
    <source>
        <dbReference type="Proteomes" id="UP000295117"/>
    </source>
</evidence>
<dbReference type="AlphaFoldDB" id="A0A4R8S8P4"/>
<dbReference type="CDD" id="cd00229">
    <property type="entry name" value="SGNH_hydrolase"/>
    <property type="match status" value="1"/>
</dbReference>
<organism evidence="2 3">
    <name type="scientific">Mycobacteroides salmoniphilum</name>
    <dbReference type="NCBI Taxonomy" id="404941"/>
    <lineage>
        <taxon>Bacteria</taxon>
        <taxon>Bacillati</taxon>
        <taxon>Actinomycetota</taxon>
        <taxon>Actinomycetes</taxon>
        <taxon>Mycobacteriales</taxon>
        <taxon>Mycobacteriaceae</taxon>
        <taxon>Mycobacteroides</taxon>
    </lineage>
</organism>
<dbReference type="PANTHER" id="PTHR43784:SF2">
    <property type="entry name" value="GDSL-LIKE LIPASE_ACYLHYDROLASE, PUTATIVE (AFU_ORTHOLOGUE AFUA_2G00820)-RELATED"/>
    <property type="match status" value="1"/>
</dbReference>
<dbReference type="NCBIfam" id="NF045548">
    <property type="entry name" value="GDSL_lipase"/>
    <property type="match status" value="1"/>
</dbReference>
<dbReference type="InterPro" id="IPR053140">
    <property type="entry name" value="GDSL_Rv0518-like"/>
</dbReference>
<dbReference type="Proteomes" id="UP000295117">
    <property type="component" value="Unassembled WGS sequence"/>
</dbReference>
<reference evidence="2 3" key="1">
    <citation type="journal article" date="2019" name="Sci. Rep.">
        <title>Extended insight into the Mycobacterium chelonae-abscessus complex through whole genome sequencing of Mycobacterium salmoniphilum outbreak and Mycobacterium salmoniphilum-like strains.</title>
        <authorList>
            <person name="Behra P.R.K."/>
            <person name="Das S."/>
            <person name="Pettersson B.M.F."/>
            <person name="Shirreff L."/>
            <person name="DuCote T."/>
            <person name="Jacobsson K.G."/>
            <person name="Ennis D.G."/>
            <person name="Kirsebom L.A."/>
        </authorList>
    </citation>
    <scope>NUCLEOTIDE SEQUENCE [LARGE SCALE GENOMIC DNA]</scope>
    <source>
        <strain evidence="2 3">DE 4585</strain>
    </source>
</reference>
<sequence length="238" mass="25409" precursor="true">MLGTVEVAVVRLAAFVIACAFLFGAAAPQPAPARPYRLAYLGSGLNHVAVVSDSYTTGTREGGLGARSWTSLTWRMLSRQGVQITADVAAEGRAGYGVRGDHGSVFSDLTARVVHPDDELVVFFGSRNDQGVDPDVYAEVTRNTLASARRMAPGAKLLVIGPPWPTADVPEVVLQLRDILYGEAHAIGASWVDPLAERWFVGRPELIGSDGVHPNDAGHAYLADKIAPLIGTRLTRRL</sequence>
<name>A0A4R8S8P4_9MYCO</name>
<dbReference type="EMBL" id="PECH01000001">
    <property type="protein sequence ID" value="TDZ87333.1"/>
    <property type="molecule type" value="Genomic_DNA"/>
</dbReference>
<dbReference type="InterPro" id="IPR013830">
    <property type="entry name" value="SGNH_hydro"/>
</dbReference>
<evidence type="ECO:0000313" key="2">
    <source>
        <dbReference type="EMBL" id="TDZ87333.1"/>
    </source>
</evidence>
<comment type="caution">
    <text evidence="2">The sequence shown here is derived from an EMBL/GenBank/DDBJ whole genome shotgun (WGS) entry which is preliminary data.</text>
</comment>
<dbReference type="Gene3D" id="3.40.50.1110">
    <property type="entry name" value="SGNH hydrolase"/>
    <property type="match status" value="1"/>
</dbReference>
<accession>A0A4R8S8P4</accession>
<dbReference type="InterPro" id="IPR054624">
    <property type="entry name" value="GDSL_Rv0518"/>
</dbReference>
<dbReference type="Pfam" id="PF13472">
    <property type="entry name" value="Lipase_GDSL_2"/>
    <property type="match status" value="1"/>
</dbReference>
<evidence type="ECO:0000259" key="1">
    <source>
        <dbReference type="Pfam" id="PF13472"/>
    </source>
</evidence>
<protein>
    <recommendedName>
        <fullName evidence="1">SGNH hydrolase-type esterase domain-containing protein</fullName>
    </recommendedName>
</protein>
<dbReference type="InterPro" id="IPR036514">
    <property type="entry name" value="SGNH_hydro_sf"/>
</dbReference>